<evidence type="ECO:0000313" key="1">
    <source>
        <dbReference type="EMBL" id="RFZ90069.1"/>
    </source>
</evidence>
<dbReference type="EMBL" id="QWDC01000005">
    <property type="protein sequence ID" value="RFZ90069.1"/>
    <property type="molecule type" value="Genomic_DNA"/>
</dbReference>
<organism evidence="1 2">
    <name type="scientific">Mucilaginibacter conchicola</name>
    <dbReference type="NCBI Taxonomy" id="2303333"/>
    <lineage>
        <taxon>Bacteria</taxon>
        <taxon>Pseudomonadati</taxon>
        <taxon>Bacteroidota</taxon>
        <taxon>Sphingobacteriia</taxon>
        <taxon>Sphingobacteriales</taxon>
        <taxon>Sphingobacteriaceae</taxon>
        <taxon>Mucilaginibacter</taxon>
    </lineage>
</organism>
<dbReference type="OrthoDB" id="798960at2"/>
<accession>A0A372NM89</accession>
<gene>
    <name evidence="1" type="ORF">D0C36_22775</name>
</gene>
<sequence>MDQEYLNKVWTFLKQEMPKHGNDLRLDDGVFVFRMPEGQSFQSYYEEIHEAVKAHIERIRRRETDLSFKVWSPYQERDFKILKP</sequence>
<evidence type="ECO:0000313" key="2">
    <source>
        <dbReference type="Proteomes" id="UP000264217"/>
    </source>
</evidence>
<comment type="caution">
    <text evidence="1">The sequence shown here is derived from an EMBL/GenBank/DDBJ whole genome shotgun (WGS) entry which is preliminary data.</text>
</comment>
<dbReference type="RefSeq" id="WP_117394036.1">
    <property type="nucleotide sequence ID" value="NZ_QWDC01000005.1"/>
</dbReference>
<reference evidence="1 2" key="1">
    <citation type="submission" date="2018-08" db="EMBL/GenBank/DDBJ databases">
        <title>Mucilaginibacter sp. MYSH2.</title>
        <authorList>
            <person name="Seo T."/>
        </authorList>
    </citation>
    <scope>NUCLEOTIDE SEQUENCE [LARGE SCALE GENOMIC DNA]</scope>
    <source>
        <strain evidence="1 2">MYSH2</strain>
    </source>
</reference>
<keyword evidence="2" id="KW-1185">Reference proteome</keyword>
<protein>
    <submittedName>
        <fullName evidence="1">Uncharacterized protein</fullName>
    </submittedName>
</protein>
<name>A0A372NM89_9SPHI</name>
<dbReference type="AlphaFoldDB" id="A0A372NM89"/>
<proteinExistence type="predicted"/>
<dbReference type="Proteomes" id="UP000264217">
    <property type="component" value="Unassembled WGS sequence"/>
</dbReference>